<accession>A0AAX6GTM2</accession>
<keyword evidence="3" id="KW-1185">Reference proteome</keyword>
<organism evidence="2 3">
    <name type="scientific">Iris pallida</name>
    <name type="common">Sweet iris</name>
    <dbReference type="NCBI Taxonomy" id="29817"/>
    <lineage>
        <taxon>Eukaryota</taxon>
        <taxon>Viridiplantae</taxon>
        <taxon>Streptophyta</taxon>
        <taxon>Embryophyta</taxon>
        <taxon>Tracheophyta</taxon>
        <taxon>Spermatophyta</taxon>
        <taxon>Magnoliopsida</taxon>
        <taxon>Liliopsida</taxon>
        <taxon>Asparagales</taxon>
        <taxon>Iridaceae</taxon>
        <taxon>Iridoideae</taxon>
        <taxon>Irideae</taxon>
        <taxon>Iris</taxon>
    </lineage>
</organism>
<protein>
    <submittedName>
        <fullName evidence="2">Actin-related protein 4 isoform X1</fullName>
    </submittedName>
</protein>
<sequence length="79" mass="9077">MKPSAPPRFRCPQPTGSNSWPLPPSFWRAAPVNISNRFSINASSPPRRRPPPSQPINSWPLPHRLYHYLIFSRSSRRSS</sequence>
<reference evidence="2" key="1">
    <citation type="journal article" date="2023" name="GigaByte">
        <title>Genome assembly of the bearded iris, Iris pallida Lam.</title>
        <authorList>
            <person name="Bruccoleri R.E."/>
            <person name="Oakeley E.J."/>
            <person name="Faust A.M.E."/>
            <person name="Altorfer M."/>
            <person name="Dessus-Babus S."/>
            <person name="Burckhardt D."/>
            <person name="Oertli M."/>
            <person name="Naumann U."/>
            <person name="Petersen F."/>
            <person name="Wong J."/>
        </authorList>
    </citation>
    <scope>NUCLEOTIDE SEQUENCE</scope>
    <source>
        <strain evidence="2">GSM-AAB239-AS_SAM_17_03QT</strain>
    </source>
</reference>
<feature type="region of interest" description="Disordered" evidence="1">
    <location>
        <begin position="38"/>
        <end position="58"/>
    </location>
</feature>
<comment type="caution">
    <text evidence="2">The sequence shown here is derived from an EMBL/GenBank/DDBJ whole genome shotgun (WGS) entry which is preliminary data.</text>
</comment>
<evidence type="ECO:0000313" key="2">
    <source>
        <dbReference type="EMBL" id="KAJ6831873.1"/>
    </source>
</evidence>
<evidence type="ECO:0000256" key="1">
    <source>
        <dbReference type="SAM" id="MobiDB-lite"/>
    </source>
</evidence>
<evidence type="ECO:0000313" key="3">
    <source>
        <dbReference type="Proteomes" id="UP001140949"/>
    </source>
</evidence>
<proteinExistence type="predicted"/>
<dbReference type="EMBL" id="JANAVB010016317">
    <property type="protein sequence ID" value="KAJ6831873.1"/>
    <property type="molecule type" value="Genomic_DNA"/>
</dbReference>
<reference evidence="2" key="2">
    <citation type="submission" date="2023-04" db="EMBL/GenBank/DDBJ databases">
        <authorList>
            <person name="Bruccoleri R.E."/>
            <person name="Oakeley E.J."/>
            <person name="Faust A.-M."/>
            <person name="Dessus-Babus S."/>
            <person name="Altorfer M."/>
            <person name="Burckhardt D."/>
            <person name="Oertli M."/>
            <person name="Naumann U."/>
            <person name="Petersen F."/>
            <person name="Wong J."/>
        </authorList>
    </citation>
    <scope>NUCLEOTIDE SEQUENCE</scope>
    <source>
        <strain evidence="2">GSM-AAB239-AS_SAM_17_03QT</strain>
        <tissue evidence="2">Leaf</tissue>
    </source>
</reference>
<feature type="region of interest" description="Disordered" evidence="1">
    <location>
        <begin position="1"/>
        <end position="22"/>
    </location>
</feature>
<dbReference type="AlphaFoldDB" id="A0AAX6GTM2"/>
<gene>
    <name evidence="2" type="ORF">M6B38_347090</name>
</gene>
<name>A0AAX6GTM2_IRIPA</name>
<dbReference type="Proteomes" id="UP001140949">
    <property type="component" value="Unassembled WGS sequence"/>
</dbReference>